<keyword evidence="2" id="KW-1003">Cell membrane</keyword>
<proteinExistence type="predicted"/>
<feature type="transmembrane region" description="Helical" evidence="6">
    <location>
        <begin position="14"/>
        <end position="38"/>
    </location>
</feature>
<dbReference type="GO" id="GO:0005886">
    <property type="term" value="C:plasma membrane"/>
    <property type="evidence" value="ECO:0007669"/>
    <property type="project" value="UniProtKB-SubCell"/>
</dbReference>
<evidence type="ECO:0000256" key="6">
    <source>
        <dbReference type="SAM" id="Phobius"/>
    </source>
</evidence>
<evidence type="ECO:0000313" key="9">
    <source>
        <dbReference type="Proteomes" id="UP000031030"/>
    </source>
</evidence>
<dbReference type="STRING" id="1348253.LK09_03685"/>
<feature type="transmembrane region" description="Helical" evidence="6">
    <location>
        <begin position="319"/>
        <end position="340"/>
    </location>
</feature>
<evidence type="ECO:0000256" key="1">
    <source>
        <dbReference type="ARBA" id="ARBA00004651"/>
    </source>
</evidence>
<comment type="caution">
    <text evidence="8">The sequence shown here is derived from an EMBL/GenBank/DDBJ whole genome shotgun (WGS) entry which is preliminary data.</text>
</comment>
<keyword evidence="5 6" id="KW-0472">Membrane</keyword>
<dbReference type="SUPFAM" id="SSF103473">
    <property type="entry name" value="MFS general substrate transporter"/>
    <property type="match status" value="1"/>
</dbReference>
<evidence type="ECO:0000259" key="7">
    <source>
        <dbReference type="PROSITE" id="PS50850"/>
    </source>
</evidence>
<keyword evidence="9" id="KW-1185">Reference proteome</keyword>
<sequence length="384" mass="39289">MAVTFWLLQVGADYAMVGFAVALPICGAIAGSIVGGWLADHAGPVVLLARLNLVLALLAAVALATAVHLPGNPWLLVSVVAVYAVINGASGPAQRSLTPALLEPDDYQHGNAVYSAISNTSSVVGPLLGGIAFSFGGVALTIGVNIAALTLAALVLAILAANEQGEPTADSQKERASFVRSVRGALSYTARNQWLMVLLVIDAIMDLVTSGQFQVGFRVLADRHGGAAVFGLLMAAYGVGAIGGAAIGSRLRAGNRLQYKLIMWSNIVQAPLIALLPFAGAEASLGLLVPVGILNGVSGVLYMTLIFRNTPKAMAGRISALFLAASLSLQPIGIVVFGSVAGAGHIVLLFVCTAALMIGVSIAGLAVWRRYGLHDAPKGGDGRP</sequence>
<feature type="transmembrane region" description="Helical" evidence="6">
    <location>
        <begin position="45"/>
        <end position="67"/>
    </location>
</feature>
<feature type="transmembrane region" description="Helical" evidence="6">
    <location>
        <begin position="139"/>
        <end position="161"/>
    </location>
</feature>
<dbReference type="EMBL" id="JTDK01000005">
    <property type="protein sequence ID" value="KHK99129.1"/>
    <property type="molecule type" value="Genomic_DNA"/>
</dbReference>
<accession>A0A0B2A6G5</accession>
<keyword evidence="4 6" id="KW-1133">Transmembrane helix</keyword>
<organism evidence="8 9">
    <name type="scientific">Microbacterium mangrovi</name>
    <dbReference type="NCBI Taxonomy" id="1348253"/>
    <lineage>
        <taxon>Bacteria</taxon>
        <taxon>Bacillati</taxon>
        <taxon>Actinomycetota</taxon>
        <taxon>Actinomycetes</taxon>
        <taxon>Micrococcales</taxon>
        <taxon>Microbacteriaceae</taxon>
        <taxon>Microbacterium</taxon>
    </lineage>
</organism>
<dbReference type="InterPro" id="IPR036259">
    <property type="entry name" value="MFS_trans_sf"/>
</dbReference>
<evidence type="ECO:0000256" key="5">
    <source>
        <dbReference type="ARBA" id="ARBA00023136"/>
    </source>
</evidence>
<evidence type="ECO:0000313" key="8">
    <source>
        <dbReference type="EMBL" id="KHK99129.1"/>
    </source>
</evidence>
<feature type="transmembrane region" description="Helical" evidence="6">
    <location>
        <begin position="194"/>
        <end position="215"/>
    </location>
</feature>
<evidence type="ECO:0000256" key="3">
    <source>
        <dbReference type="ARBA" id="ARBA00022692"/>
    </source>
</evidence>
<dbReference type="PROSITE" id="PS50850">
    <property type="entry name" value="MFS"/>
    <property type="match status" value="1"/>
</dbReference>
<dbReference type="PANTHER" id="PTHR23513:SF11">
    <property type="entry name" value="STAPHYLOFERRIN A TRANSPORTER"/>
    <property type="match status" value="1"/>
</dbReference>
<dbReference type="PANTHER" id="PTHR23513">
    <property type="entry name" value="INTEGRAL MEMBRANE EFFLUX PROTEIN-RELATED"/>
    <property type="match status" value="1"/>
</dbReference>
<dbReference type="RefSeq" id="WP_039396148.1">
    <property type="nucleotide sequence ID" value="NZ_JTDK01000005.1"/>
</dbReference>
<dbReference type="AlphaFoldDB" id="A0A0B2A6G5"/>
<dbReference type="InterPro" id="IPR011701">
    <property type="entry name" value="MFS"/>
</dbReference>
<feature type="transmembrane region" description="Helical" evidence="6">
    <location>
        <begin position="261"/>
        <end position="281"/>
    </location>
</feature>
<feature type="transmembrane region" description="Helical" evidence="6">
    <location>
        <begin position="346"/>
        <end position="368"/>
    </location>
</feature>
<dbReference type="InterPro" id="IPR020846">
    <property type="entry name" value="MFS_dom"/>
</dbReference>
<gene>
    <name evidence="8" type="ORF">LK09_03685</name>
</gene>
<protein>
    <recommendedName>
        <fullName evidence="7">Major facilitator superfamily (MFS) profile domain-containing protein</fullName>
    </recommendedName>
</protein>
<dbReference type="Gene3D" id="1.20.1250.20">
    <property type="entry name" value="MFS general substrate transporter like domains"/>
    <property type="match status" value="1"/>
</dbReference>
<reference evidence="8 9" key="1">
    <citation type="submission" date="2014-11" db="EMBL/GenBank/DDBJ databases">
        <title>Genome sequence of Microbacterium mangrovi MUSC 115(T).</title>
        <authorList>
            <person name="Lee L.-H."/>
        </authorList>
    </citation>
    <scope>NUCLEOTIDE SEQUENCE [LARGE SCALE GENOMIC DNA]</scope>
    <source>
        <strain evidence="8 9">MUSC 115</strain>
    </source>
</reference>
<dbReference type="GO" id="GO:0022857">
    <property type="term" value="F:transmembrane transporter activity"/>
    <property type="evidence" value="ECO:0007669"/>
    <property type="project" value="InterPro"/>
</dbReference>
<dbReference type="Proteomes" id="UP000031030">
    <property type="component" value="Unassembled WGS sequence"/>
</dbReference>
<feature type="transmembrane region" description="Helical" evidence="6">
    <location>
        <begin position="287"/>
        <end position="307"/>
    </location>
</feature>
<feature type="transmembrane region" description="Helical" evidence="6">
    <location>
        <begin position="227"/>
        <end position="249"/>
    </location>
</feature>
<name>A0A0B2A6G5_9MICO</name>
<keyword evidence="3 6" id="KW-0812">Transmembrane</keyword>
<evidence type="ECO:0000256" key="4">
    <source>
        <dbReference type="ARBA" id="ARBA00022989"/>
    </source>
</evidence>
<evidence type="ECO:0000256" key="2">
    <source>
        <dbReference type="ARBA" id="ARBA00022475"/>
    </source>
</evidence>
<comment type="subcellular location">
    <subcellularLocation>
        <location evidence="1">Cell membrane</location>
        <topology evidence="1">Multi-pass membrane protein</topology>
    </subcellularLocation>
</comment>
<dbReference type="Pfam" id="PF07690">
    <property type="entry name" value="MFS_1"/>
    <property type="match status" value="1"/>
</dbReference>
<feature type="domain" description="Major facilitator superfamily (MFS) profile" evidence="7">
    <location>
        <begin position="1"/>
        <end position="165"/>
    </location>
</feature>